<dbReference type="InterPro" id="IPR008429">
    <property type="entry name" value="CLPTM1"/>
</dbReference>
<dbReference type="Pfam" id="PF05602">
    <property type="entry name" value="CLPTM1"/>
    <property type="match status" value="1"/>
</dbReference>
<keyword evidence="9" id="KW-1185">Reference proteome</keyword>
<dbReference type="EMBL" id="JANBQF010000088">
    <property type="protein sequence ID" value="KAJ2005725.1"/>
    <property type="molecule type" value="Genomic_DNA"/>
</dbReference>
<proteinExistence type="inferred from homology"/>
<dbReference type="GO" id="GO:0016020">
    <property type="term" value="C:membrane"/>
    <property type="evidence" value="ECO:0007669"/>
    <property type="project" value="UniProtKB-SubCell"/>
</dbReference>
<sequence>MLAFAAVIVFVPLATVAHLLVTSFRAGQTKSSTLSFGGLPESLLHSSWQAPFAYEAKVYASLDQQISNNSASFFERAQLLWHIEQQSVENTYPVFRRKVSVDIPHSLRLGADSNQTLYAHVFMQQVGQFTPHPNMSDPLLVSSKAVLVHWRGRSSDSSSSKAHATYDLKIKAELLSAGSVSWVTSFEQRAYALKKLPLYLYPRWSRTLDDGYTPPLVQNTITRSYPKETPLVALRDKRLAADIYQTTVDVDLEIQGIRMGWIEIKRKVERFFSLQSRRTADGSPGELKFHYNQNGTEWSTFYGDDSGTVPSNLVKRLGISALLALAVCSVAALATLPLYIRLAINLWSMPAARWIGFSRTTFSIMLISRVTITLYGVVALGVVGLAFTLDLLIMVYVAANTSDITLVPWVALSQLCRKIFRRNSHSAIANPSSVEQFELIEADKADSDSVSTNPASVSCFKRPGHVIATRRSVDEVAMRWLHLLSLPAIAAVGLYTLIEQRRELMIKAFTM</sequence>
<feature type="chain" id="PRO_5040819516" evidence="7">
    <location>
        <begin position="18"/>
        <end position="511"/>
    </location>
</feature>
<evidence type="ECO:0000313" key="8">
    <source>
        <dbReference type="EMBL" id="KAJ2005725.1"/>
    </source>
</evidence>
<keyword evidence="3 6" id="KW-0812">Transmembrane</keyword>
<dbReference type="OrthoDB" id="378564at2759"/>
<organism evidence="8 9">
    <name type="scientific">Coemansia thaxteri</name>
    <dbReference type="NCBI Taxonomy" id="2663907"/>
    <lineage>
        <taxon>Eukaryota</taxon>
        <taxon>Fungi</taxon>
        <taxon>Fungi incertae sedis</taxon>
        <taxon>Zoopagomycota</taxon>
        <taxon>Kickxellomycotina</taxon>
        <taxon>Kickxellomycetes</taxon>
        <taxon>Kickxellales</taxon>
        <taxon>Kickxellaceae</taxon>
        <taxon>Coemansia</taxon>
    </lineage>
</organism>
<keyword evidence="7" id="KW-0732">Signal</keyword>
<accession>A0A9W8BE36</accession>
<comment type="subcellular location">
    <subcellularLocation>
        <location evidence="1">Membrane</location>
        <topology evidence="1">Multi-pass membrane protein</topology>
    </subcellularLocation>
</comment>
<keyword evidence="4 6" id="KW-1133">Transmembrane helix</keyword>
<keyword evidence="5 6" id="KW-0472">Membrane</keyword>
<evidence type="ECO:0000256" key="6">
    <source>
        <dbReference type="SAM" id="Phobius"/>
    </source>
</evidence>
<name>A0A9W8BE36_9FUNG</name>
<evidence type="ECO:0000256" key="1">
    <source>
        <dbReference type="ARBA" id="ARBA00004141"/>
    </source>
</evidence>
<evidence type="ECO:0000256" key="2">
    <source>
        <dbReference type="ARBA" id="ARBA00009310"/>
    </source>
</evidence>
<evidence type="ECO:0000256" key="5">
    <source>
        <dbReference type="ARBA" id="ARBA00023136"/>
    </source>
</evidence>
<evidence type="ECO:0000313" key="9">
    <source>
        <dbReference type="Proteomes" id="UP001150907"/>
    </source>
</evidence>
<feature type="transmembrane region" description="Helical" evidence="6">
    <location>
        <begin position="361"/>
        <end position="387"/>
    </location>
</feature>
<evidence type="ECO:0000256" key="3">
    <source>
        <dbReference type="ARBA" id="ARBA00022692"/>
    </source>
</evidence>
<protein>
    <submittedName>
        <fullName evidence="8">Uncharacterized protein</fullName>
    </submittedName>
</protein>
<feature type="transmembrane region" description="Helical" evidence="6">
    <location>
        <begin position="393"/>
        <end position="412"/>
    </location>
</feature>
<feature type="non-terminal residue" evidence="8">
    <location>
        <position position="511"/>
    </location>
</feature>
<reference evidence="8" key="1">
    <citation type="submission" date="2022-07" db="EMBL/GenBank/DDBJ databases">
        <title>Phylogenomic reconstructions and comparative analyses of Kickxellomycotina fungi.</title>
        <authorList>
            <person name="Reynolds N.K."/>
            <person name="Stajich J.E."/>
            <person name="Barry K."/>
            <person name="Grigoriev I.V."/>
            <person name="Crous P."/>
            <person name="Smith M.E."/>
        </authorList>
    </citation>
    <scope>NUCLEOTIDE SEQUENCE</scope>
    <source>
        <strain evidence="8">IMI 214461</strain>
    </source>
</reference>
<evidence type="ECO:0000256" key="7">
    <source>
        <dbReference type="SAM" id="SignalP"/>
    </source>
</evidence>
<gene>
    <name evidence="8" type="ORF">H4R26_001810</name>
</gene>
<feature type="signal peptide" evidence="7">
    <location>
        <begin position="1"/>
        <end position="17"/>
    </location>
</feature>
<comment type="caution">
    <text evidence="8">The sequence shown here is derived from an EMBL/GenBank/DDBJ whole genome shotgun (WGS) entry which is preliminary data.</text>
</comment>
<feature type="transmembrane region" description="Helical" evidence="6">
    <location>
        <begin position="317"/>
        <end position="340"/>
    </location>
</feature>
<dbReference type="Proteomes" id="UP001150907">
    <property type="component" value="Unassembled WGS sequence"/>
</dbReference>
<feature type="transmembrane region" description="Helical" evidence="6">
    <location>
        <begin position="480"/>
        <end position="498"/>
    </location>
</feature>
<dbReference type="AlphaFoldDB" id="A0A9W8BE36"/>
<comment type="similarity">
    <text evidence="2">Belongs to the CLPTM1 family.</text>
</comment>
<evidence type="ECO:0000256" key="4">
    <source>
        <dbReference type="ARBA" id="ARBA00022989"/>
    </source>
</evidence>